<reference evidence="3 4" key="1">
    <citation type="submission" date="2018-11" db="EMBL/GenBank/DDBJ databases">
        <title>Multidrug-resistant genes are associated with an 42-kb island TGI1 carrying a complex class 1 integron in a Trueperella pyogenes.</title>
        <authorList>
            <person name="Dong W."/>
        </authorList>
    </citation>
    <scope>NUCLEOTIDE SEQUENCE [LARGE SCALE GENOMIC DNA]</scope>
    <source>
        <strain evidence="3 4">TP4</strain>
    </source>
</reference>
<evidence type="ECO:0000313" key="4">
    <source>
        <dbReference type="Proteomes" id="UP000275951"/>
    </source>
</evidence>
<dbReference type="InterPro" id="IPR025420">
    <property type="entry name" value="DUF4143"/>
</dbReference>
<evidence type="ECO:0000259" key="1">
    <source>
        <dbReference type="Pfam" id="PF13173"/>
    </source>
</evidence>
<sequence length="415" mass="45568">MTYIDRAVDYSVSADLAVMGAVLLEGVRGCGKTETGFQHANSQFRVDQAQNRRLAVLNPAAALDGAMPRLIDEWQLAPDLWNEVRHEIDARREPGQFILSGSATPADDVTRHTGAGRISRIRMRPMALGETYPQEQRVTLSQLRSMDYLPALTGHLSYRDLAVEAVRGGWPFLISTKQPGFVRYVRNYLENIVHADISQLGTEYSPMRVRRLLSSVARNISSEAAATTLAADVSADGGKLSAASAREYLDALTRIFVLEELPAWSGSLRSKTRLRQQPKLHFCDPSLACAALRITPEALANDPEYFGQIFESMAVRDLRVYADQIDASCFGYRDGAGLEVDVLIEFAEGGWAGVEVKLGESDAVIRSAEKNLLRLANYRMTTNPEFLVVVTGGSSVFTLPSGVHILPLSVLGPIR</sequence>
<keyword evidence="3" id="KW-0547">Nucleotide-binding</keyword>
<gene>
    <name evidence="3" type="ORF">EBQ10_07940</name>
</gene>
<feature type="domain" description="AAA" evidence="1">
    <location>
        <begin position="21"/>
        <end position="131"/>
    </location>
</feature>
<proteinExistence type="predicted"/>
<dbReference type="EMBL" id="CP033905">
    <property type="protein sequence ID" value="AZR07228.1"/>
    <property type="molecule type" value="Genomic_DNA"/>
</dbReference>
<dbReference type="InterPro" id="IPR041682">
    <property type="entry name" value="AAA_14"/>
</dbReference>
<keyword evidence="3" id="KW-0067">ATP-binding</keyword>
<protein>
    <submittedName>
        <fullName evidence="3">ATP-binding protein</fullName>
    </submittedName>
</protein>
<dbReference type="PANTHER" id="PTHR43566:SF2">
    <property type="entry name" value="DUF4143 DOMAIN-CONTAINING PROTEIN"/>
    <property type="match status" value="1"/>
</dbReference>
<dbReference type="GO" id="GO:0005524">
    <property type="term" value="F:ATP binding"/>
    <property type="evidence" value="ECO:0007669"/>
    <property type="project" value="UniProtKB-KW"/>
</dbReference>
<name>A0A3S9QMP2_9ACTO</name>
<dbReference type="Pfam" id="PF13173">
    <property type="entry name" value="AAA_14"/>
    <property type="match status" value="1"/>
</dbReference>
<evidence type="ECO:0000259" key="2">
    <source>
        <dbReference type="Pfam" id="PF13635"/>
    </source>
</evidence>
<feature type="domain" description="DUF4143" evidence="2">
    <location>
        <begin position="196"/>
        <end position="358"/>
    </location>
</feature>
<accession>A0A3S9QMP2</accession>
<dbReference type="AlphaFoldDB" id="A0A3S9QMP2"/>
<organism evidence="3 4">
    <name type="scientific">Trueperella pyogenes</name>
    <dbReference type="NCBI Taxonomy" id="1661"/>
    <lineage>
        <taxon>Bacteria</taxon>
        <taxon>Bacillati</taxon>
        <taxon>Actinomycetota</taxon>
        <taxon>Actinomycetes</taxon>
        <taxon>Actinomycetales</taxon>
        <taxon>Actinomycetaceae</taxon>
        <taxon>Trueperella</taxon>
    </lineage>
</organism>
<dbReference type="Pfam" id="PF13635">
    <property type="entry name" value="DUF4143"/>
    <property type="match status" value="1"/>
</dbReference>
<dbReference type="PANTHER" id="PTHR43566">
    <property type="entry name" value="CONSERVED PROTEIN"/>
    <property type="match status" value="1"/>
</dbReference>
<dbReference type="RefSeq" id="WP_108726297.1">
    <property type="nucleotide sequence ID" value="NZ_CP029001.1"/>
</dbReference>
<dbReference type="Proteomes" id="UP000275951">
    <property type="component" value="Chromosome"/>
</dbReference>
<evidence type="ECO:0000313" key="3">
    <source>
        <dbReference type="EMBL" id="AZR07228.1"/>
    </source>
</evidence>